<protein>
    <recommendedName>
        <fullName evidence="1">Integrase catalytic domain-containing protein</fullName>
    </recommendedName>
</protein>
<dbReference type="InterPro" id="IPR036397">
    <property type="entry name" value="RNaseH_sf"/>
</dbReference>
<dbReference type="AlphaFoldDB" id="A0AA38U207"/>
<evidence type="ECO:0000313" key="2">
    <source>
        <dbReference type="EMBL" id="KAJ9561702.1"/>
    </source>
</evidence>
<proteinExistence type="predicted"/>
<dbReference type="Proteomes" id="UP001172457">
    <property type="component" value="Chromosome 2"/>
</dbReference>
<dbReference type="Pfam" id="PF17921">
    <property type="entry name" value="Integrase_H2C2"/>
    <property type="match status" value="1"/>
</dbReference>
<dbReference type="Gene3D" id="3.30.420.10">
    <property type="entry name" value="Ribonuclease H-like superfamily/Ribonuclease H"/>
    <property type="match status" value="1"/>
</dbReference>
<dbReference type="InterPro" id="IPR041588">
    <property type="entry name" value="Integrase_H2C2"/>
</dbReference>
<dbReference type="GO" id="GO:0015074">
    <property type="term" value="P:DNA integration"/>
    <property type="evidence" value="ECO:0007669"/>
    <property type="project" value="InterPro"/>
</dbReference>
<gene>
    <name evidence="2" type="ORF">OSB04_006862</name>
</gene>
<evidence type="ECO:0000259" key="1">
    <source>
        <dbReference type="PROSITE" id="PS50994"/>
    </source>
</evidence>
<organism evidence="2 3">
    <name type="scientific">Centaurea solstitialis</name>
    <name type="common">yellow star-thistle</name>
    <dbReference type="NCBI Taxonomy" id="347529"/>
    <lineage>
        <taxon>Eukaryota</taxon>
        <taxon>Viridiplantae</taxon>
        <taxon>Streptophyta</taxon>
        <taxon>Embryophyta</taxon>
        <taxon>Tracheophyta</taxon>
        <taxon>Spermatophyta</taxon>
        <taxon>Magnoliopsida</taxon>
        <taxon>eudicotyledons</taxon>
        <taxon>Gunneridae</taxon>
        <taxon>Pentapetalae</taxon>
        <taxon>asterids</taxon>
        <taxon>campanulids</taxon>
        <taxon>Asterales</taxon>
        <taxon>Asteraceae</taxon>
        <taxon>Carduoideae</taxon>
        <taxon>Cardueae</taxon>
        <taxon>Centaureinae</taxon>
        <taxon>Centaurea</taxon>
    </lineage>
</organism>
<reference evidence="2" key="1">
    <citation type="submission" date="2023-03" db="EMBL/GenBank/DDBJ databases">
        <title>Chromosome-scale reference genome and RAD-based genetic map of yellow starthistle (Centaurea solstitialis) reveal putative structural variation and QTLs associated with invader traits.</title>
        <authorList>
            <person name="Reatini B."/>
            <person name="Cang F.A."/>
            <person name="Jiang Q."/>
            <person name="Mckibben M.T.W."/>
            <person name="Barker M.S."/>
            <person name="Rieseberg L.H."/>
            <person name="Dlugosch K.M."/>
        </authorList>
    </citation>
    <scope>NUCLEOTIDE SEQUENCE</scope>
    <source>
        <strain evidence="2">CAN-66</strain>
        <tissue evidence="2">Leaf</tissue>
    </source>
</reference>
<name>A0AA38U207_9ASTR</name>
<sequence length="300" mass="35037">MYNFGVITDALSRKGKGVSPVLFTMKAEISSNLLKEIKKSQVDVLMSDNLKRERMVGLISTLAEDDRGLKCYGGHVWVPRMGELRKQLLEKAHRSKYSVHPGTNKMYQDLRHFYWWSGMKKDVAHFVERCLTCLQVKSEHQRPYGKLQLLEIPQWKWDHITMDFVTKLPRTPKGFDAIWVIVDRLTKSAHFLPINETYSMDKLARLYVNEIVTRHGILLSIVSDHDSWFTSSFWKSFQRVMGSELKFRTAYHPQTDGQSERTIQTLEDMPRACTINFSRSWEVHLPLIEFAYCWSSIDGQ</sequence>
<keyword evidence="3" id="KW-1185">Reference proteome</keyword>
<dbReference type="SUPFAM" id="SSF53098">
    <property type="entry name" value="Ribonuclease H-like"/>
    <property type="match status" value="1"/>
</dbReference>
<dbReference type="EMBL" id="JARYMX010000002">
    <property type="protein sequence ID" value="KAJ9561702.1"/>
    <property type="molecule type" value="Genomic_DNA"/>
</dbReference>
<evidence type="ECO:0000313" key="3">
    <source>
        <dbReference type="Proteomes" id="UP001172457"/>
    </source>
</evidence>
<dbReference type="PANTHER" id="PTHR45835:SF101">
    <property type="entry name" value="NUCLEOTIDYLTRANSFERASE, RIBONUCLEASE H"/>
    <property type="match status" value="1"/>
</dbReference>
<dbReference type="InterPro" id="IPR012337">
    <property type="entry name" value="RNaseH-like_sf"/>
</dbReference>
<accession>A0AA38U207</accession>
<dbReference type="GO" id="GO:0003676">
    <property type="term" value="F:nucleic acid binding"/>
    <property type="evidence" value="ECO:0007669"/>
    <property type="project" value="InterPro"/>
</dbReference>
<dbReference type="Gene3D" id="1.10.340.70">
    <property type="match status" value="1"/>
</dbReference>
<dbReference type="PROSITE" id="PS50994">
    <property type="entry name" value="INTEGRASE"/>
    <property type="match status" value="1"/>
</dbReference>
<comment type="caution">
    <text evidence="2">The sequence shown here is derived from an EMBL/GenBank/DDBJ whole genome shotgun (WGS) entry which is preliminary data.</text>
</comment>
<dbReference type="PANTHER" id="PTHR45835">
    <property type="entry name" value="YALI0A06105P"/>
    <property type="match status" value="1"/>
</dbReference>
<feature type="domain" description="Integrase catalytic" evidence="1">
    <location>
        <begin position="149"/>
        <end position="269"/>
    </location>
</feature>
<dbReference type="InterPro" id="IPR001584">
    <property type="entry name" value="Integrase_cat-core"/>
</dbReference>